<sequence>MKTQNRERFEFFSQQQQEIQTGLPTALSKTDMDYVNRFNTTNLPQY</sequence>
<dbReference type="AlphaFoldDB" id="A0A8S1TZU8"/>
<comment type="caution">
    <text evidence="1">The sequence shown here is derived from an EMBL/GenBank/DDBJ whole genome shotgun (WGS) entry which is preliminary data.</text>
</comment>
<reference evidence="1" key="1">
    <citation type="submission" date="2021-01" db="EMBL/GenBank/DDBJ databases">
        <authorList>
            <consortium name="Genoscope - CEA"/>
            <person name="William W."/>
        </authorList>
    </citation>
    <scope>NUCLEOTIDE SEQUENCE</scope>
</reference>
<keyword evidence="2" id="KW-1185">Reference proteome</keyword>
<accession>A0A8S1TZU8</accession>
<dbReference type="Proteomes" id="UP000689195">
    <property type="component" value="Unassembled WGS sequence"/>
</dbReference>
<organism evidence="1 2">
    <name type="scientific">Paramecium pentaurelia</name>
    <dbReference type="NCBI Taxonomy" id="43138"/>
    <lineage>
        <taxon>Eukaryota</taxon>
        <taxon>Sar</taxon>
        <taxon>Alveolata</taxon>
        <taxon>Ciliophora</taxon>
        <taxon>Intramacronucleata</taxon>
        <taxon>Oligohymenophorea</taxon>
        <taxon>Peniculida</taxon>
        <taxon>Parameciidae</taxon>
        <taxon>Paramecium</taxon>
    </lineage>
</organism>
<gene>
    <name evidence="1" type="ORF">PPENT_87.1.T0300029</name>
</gene>
<dbReference type="EMBL" id="CAJJDO010000030">
    <property type="protein sequence ID" value="CAD8157193.1"/>
    <property type="molecule type" value="Genomic_DNA"/>
</dbReference>
<evidence type="ECO:0000313" key="1">
    <source>
        <dbReference type="EMBL" id="CAD8157193.1"/>
    </source>
</evidence>
<evidence type="ECO:0000313" key="2">
    <source>
        <dbReference type="Proteomes" id="UP000689195"/>
    </source>
</evidence>
<protein>
    <submittedName>
        <fullName evidence="1">Uncharacterized protein</fullName>
    </submittedName>
</protein>
<proteinExistence type="predicted"/>
<name>A0A8S1TZU8_9CILI</name>